<dbReference type="RefSeq" id="WP_169456901.1">
    <property type="nucleotide sequence ID" value="NZ_CP051774.1"/>
</dbReference>
<dbReference type="Proteomes" id="UP000501812">
    <property type="component" value="Chromosome"/>
</dbReference>
<evidence type="ECO:0000313" key="2">
    <source>
        <dbReference type="EMBL" id="QJE98415.1"/>
    </source>
</evidence>
<dbReference type="PANTHER" id="PTHR34595:SF7">
    <property type="entry name" value="SLL1039 PROTEIN"/>
    <property type="match status" value="1"/>
</dbReference>
<dbReference type="AlphaFoldDB" id="A0A858RNV5"/>
<dbReference type="InterPro" id="IPR051680">
    <property type="entry name" value="ATP-dep_Glu-Cys_Ligase-2"/>
</dbReference>
<proteinExistence type="predicted"/>
<protein>
    <submittedName>
        <fullName evidence="2">Alpha-E domain-containing protein</fullName>
    </submittedName>
</protein>
<dbReference type="EMBL" id="CP051774">
    <property type="protein sequence ID" value="QJE98415.1"/>
    <property type="molecule type" value="Genomic_DNA"/>
</dbReference>
<evidence type="ECO:0000313" key="3">
    <source>
        <dbReference type="Proteomes" id="UP000501812"/>
    </source>
</evidence>
<dbReference type="Pfam" id="PF04168">
    <property type="entry name" value="Alpha-E"/>
    <property type="match status" value="1"/>
</dbReference>
<dbReference type="InterPro" id="IPR007296">
    <property type="entry name" value="DUF403"/>
</dbReference>
<evidence type="ECO:0000259" key="1">
    <source>
        <dbReference type="Pfam" id="PF04168"/>
    </source>
</evidence>
<keyword evidence="3" id="KW-1185">Reference proteome</keyword>
<feature type="domain" description="DUF403" evidence="1">
    <location>
        <begin position="1"/>
        <end position="313"/>
    </location>
</feature>
<accession>A0A858RNV5</accession>
<reference evidence="2 3" key="1">
    <citation type="submission" date="2020-04" db="EMBL/GenBank/DDBJ databases">
        <title>Luteolibacter sp. G-1-1-1 isolated from soil.</title>
        <authorList>
            <person name="Dahal R.H."/>
        </authorList>
    </citation>
    <scope>NUCLEOTIDE SEQUENCE [LARGE SCALE GENOMIC DNA]</scope>
    <source>
        <strain evidence="2 3">G-1-1-1</strain>
    </source>
</reference>
<name>A0A858RNV5_9BACT</name>
<sequence length="344" mass="39090">MLSRVANSLYWMVRYIERADSLSRLIEVNGQLLLDHERLDSERLRAFWKPIILSTGDETLFSEFYSDASSSEVIRFLTNDRRNPNSIVASIGQARENARMVRDQLSEELWEELNSLYLFINSREGELLFNADPTRYYETIRRATFTFHGIAAASIARSESWEFMDLGRHLERADKITRFLDITSFLPESDAPVNGAATFHWTAILRSCGGLGAFRAEHRGEPTAEGVVSFLMFSPGFPRSVRFCVDRIDRNLHSISGTPRGTYTNDAERVAGRLLAELAYGSAAEVLEHGLHLYLDELQERLNEIGTELFQTYVLLPDSTDKRPPIPAANMSAVVAWQMAQQQQ</sequence>
<organism evidence="2 3">
    <name type="scientific">Luteolibacter luteus</name>
    <dbReference type="NCBI Taxonomy" id="2728835"/>
    <lineage>
        <taxon>Bacteria</taxon>
        <taxon>Pseudomonadati</taxon>
        <taxon>Verrucomicrobiota</taxon>
        <taxon>Verrucomicrobiia</taxon>
        <taxon>Verrucomicrobiales</taxon>
        <taxon>Verrucomicrobiaceae</taxon>
        <taxon>Luteolibacter</taxon>
    </lineage>
</organism>
<dbReference type="KEGG" id="luo:HHL09_22380"/>
<gene>
    <name evidence="2" type="ORF">HHL09_22380</name>
</gene>
<dbReference type="PANTHER" id="PTHR34595">
    <property type="entry name" value="BLR5612 PROTEIN"/>
    <property type="match status" value="1"/>
</dbReference>